<accession>A0A067WF88</accession>
<dbReference type="InterPro" id="IPR001926">
    <property type="entry name" value="TrpB-like_PALP"/>
</dbReference>
<dbReference type="NCBIfam" id="NF006390">
    <property type="entry name" value="PRK08639.1"/>
    <property type="match status" value="1"/>
</dbReference>
<dbReference type="InterPro" id="IPR050147">
    <property type="entry name" value="Ser/Thr_Dehydratase"/>
</dbReference>
<evidence type="ECO:0000256" key="3">
    <source>
        <dbReference type="ARBA" id="ARBA00004810"/>
    </source>
</evidence>
<dbReference type="EMBL" id="AHPL01000010">
    <property type="protein sequence ID" value="KEC54567.1"/>
    <property type="molecule type" value="Genomic_DNA"/>
</dbReference>
<keyword evidence="10 12" id="KW-0100">Branched-chain amino acid biosynthesis</keyword>
<evidence type="ECO:0000256" key="2">
    <source>
        <dbReference type="ARBA" id="ARBA00001933"/>
    </source>
</evidence>
<dbReference type="AlphaFoldDB" id="A0A067WF88"/>
<dbReference type="GO" id="GO:0030170">
    <property type="term" value="F:pyridoxal phosphate binding"/>
    <property type="evidence" value="ECO:0007669"/>
    <property type="project" value="InterPro"/>
</dbReference>
<evidence type="ECO:0000313" key="15">
    <source>
        <dbReference type="Proteomes" id="UP000027015"/>
    </source>
</evidence>
<protein>
    <recommendedName>
        <fullName evidence="12">L-threonine dehydratase</fullName>
        <ecNumber evidence="12">4.3.1.19</ecNumber>
    </recommendedName>
    <alternativeName>
        <fullName evidence="12">Threonine deaminase</fullName>
    </alternativeName>
</protein>
<comment type="catalytic activity">
    <reaction evidence="1 12">
        <text>L-threonine = 2-oxobutanoate + NH4(+)</text>
        <dbReference type="Rhea" id="RHEA:22108"/>
        <dbReference type="ChEBI" id="CHEBI:16763"/>
        <dbReference type="ChEBI" id="CHEBI:28938"/>
        <dbReference type="ChEBI" id="CHEBI:57926"/>
        <dbReference type="EC" id="4.3.1.19"/>
    </reaction>
</comment>
<comment type="pathway">
    <text evidence="3 12">Amino-acid biosynthesis; L-isoleucine biosynthesis; 2-oxobutanoate from L-threonine: step 1/1.</text>
</comment>
<keyword evidence="7 12" id="KW-0412">Isoleucine biosynthesis</keyword>
<dbReference type="InterPro" id="IPR036052">
    <property type="entry name" value="TrpB-like_PALP_sf"/>
</dbReference>
<gene>
    <name evidence="12" type="primary">ilvA</name>
    <name evidence="14" type="ORF">O9A_01181</name>
</gene>
<feature type="domain" description="ACT-like" evidence="13">
    <location>
        <begin position="361"/>
        <end position="434"/>
    </location>
</feature>
<evidence type="ECO:0000256" key="4">
    <source>
        <dbReference type="ARBA" id="ARBA00010869"/>
    </source>
</evidence>
<dbReference type="FunFam" id="3.40.50.1100:FF:000005">
    <property type="entry name" value="Threonine dehydratase catabolic"/>
    <property type="match status" value="1"/>
</dbReference>
<evidence type="ECO:0000256" key="9">
    <source>
        <dbReference type="ARBA" id="ARBA00023239"/>
    </source>
</evidence>
<evidence type="ECO:0000256" key="1">
    <source>
        <dbReference type="ARBA" id="ARBA00001274"/>
    </source>
</evidence>
<dbReference type="CDD" id="cd01562">
    <property type="entry name" value="Thr-dehyd"/>
    <property type="match status" value="1"/>
</dbReference>
<comment type="function">
    <text evidence="11 12">Catalyzes the anaerobic formation of alpha-ketobutyrate and ammonia from threonine in a two-step reaction. The first step involved a dehydration of threonine and a production of enamine intermediates (aminocrotonate), which tautomerizes to its imine form (iminobutyrate). Both intermediates are unstable and short-lived. The second step is the nonenzymatic hydrolysis of the enamine/imine intermediates to form 2-ketobutyrate and free ammonia. In the low water environment of the cell, the second step is accelerated by RidA.</text>
</comment>
<keyword evidence="9 12" id="KW-0456">Lyase</keyword>
<evidence type="ECO:0000256" key="10">
    <source>
        <dbReference type="ARBA" id="ARBA00023304"/>
    </source>
</evidence>
<dbReference type="Gene3D" id="3.40.1020.10">
    <property type="entry name" value="Biosynthetic Threonine Deaminase, Domain 3"/>
    <property type="match status" value="1"/>
</dbReference>
<dbReference type="Proteomes" id="UP000027015">
    <property type="component" value="Unassembled WGS sequence"/>
</dbReference>
<comment type="similarity">
    <text evidence="4 12">Belongs to the serine/threonine dehydratase family.</text>
</comment>
<dbReference type="InterPro" id="IPR000634">
    <property type="entry name" value="Ser/Thr_deHydtase_PyrdxlP-BS"/>
</dbReference>
<dbReference type="Gene3D" id="3.40.50.1100">
    <property type="match status" value="2"/>
</dbReference>
<keyword evidence="6 12" id="KW-0028">Amino-acid biosynthesis</keyword>
<evidence type="ECO:0000256" key="7">
    <source>
        <dbReference type="ARBA" id="ARBA00022624"/>
    </source>
</evidence>
<evidence type="ECO:0000259" key="13">
    <source>
        <dbReference type="PROSITE" id="PS51672"/>
    </source>
</evidence>
<proteinExistence type="inferred from homology"/>
<dbReference type="PATRIC" id="fig|1134510.3.peg.1327"/>
<dbReference type="GO" id="GO:0004794">
    <property type="term" value="F:threonine deaminase activity"/>
    <property type="evidence" value="ECO:0007669"/>
    <property type="project" value="UniProtKB-UniRule"/>
</dbReference>
<dbReference type="GO" id="GO:0006567">
    <property type="term" value="P:L-threonine catabolic process"/>
    <property type="evidence" value="ECO:0007669"/>
    <property type="project" value="TreeGrafter"/>
</dbReference>
<dbReference type="InterPro" id="IPR045865">
    <property type="entry name" value="ACT-like_dom_sf"/>
</dbReference>
<dbReference type="eggNOG" id="COG1171">
    <property type="taxonomic scope" value="Bacteria"/>
</dbReference>
<sequence>MVAFIARRDFCIVLVKHEMTAVMSKFIQDVNKAMVALHNVFAETPLQRNDFLSQKYDAEIYLKREDLTPVRSYKIRGAFNFVSEMLGKISQDAAFVCASAGNHAQGVSFVCRYFKRKGVIFMPVTTPQQKIDKTRVFGKEFIDIRLIGETFDQCYAAAQSFATESGGVMAPPFDDVRIITGQATVLCEIVLQWKKLNGESEPDLILVPVGGGGLASGVSKFLREYGWKTELRFVEPQRAASLLACLKSGKRVKLENIDTFVDGAAVAEIGALNYAMLKKFLPDSVITVPENRVCSTMVEMLNVEGVVLEPAGALSIDALNSISPQELKGKRILLVISGGNFDFERLPDIKERSLRFQGLRKYFIFSFPQHPGALRSFLDQLSPDDDIVRFEYLKKSSRSFGSVLIAIETKKYDNFCLLEEKFQALGWRYRDITDDQTLFDFVI</sequence>
<dbReference type="NCBIfam" id="TIGR02079">
    <property type="entry name" value="THD1"/>
    <property type="match status" value="1"/>
</dbReference>
<evidence type="ECO:0000256" key="5">
    <source>
        <dbReference type="ARBA" id="ARBA00011881"/>
    </source>
</evidence>
<evidence type="ECO:0000256" key="6">
    <source>
        <dbReference type="ARBA" id="ARBA00022605"/>
    </source>
</evidence>
<dbReference type="InterPro" id="IPR038110">
    <property type="entry name" value="TD_ACT-like_sf"/>
</dbReference>
<comment type="caution">
    <text evidence="14">The sequence shown here is derived from an EMBL/GenBank/DDBJ whole genome shotgun (WGS) entry which is preliminary data.</text>
</comment>
<dbReference type="PROSITE" id="PS00165">
    <property type="entry name" value="DEHYDRATASE_SER_THR"/>
    <property type="match status" value="1"/>
</dbReference>
<dbReference type="UniPathway" id="UPA00047">
    <property type="reaction ID" value="UER00054"/>
</dbReference>
<dbReference type="GO" id="GO:0003941">
    <property type="term" value="F:L-serine ammonia-lyase activity"/>
    <property type="evidence" value="ECO:0007669"/>
    <property type="project" value="TreeGrafter"/>
</dbReference>
<evidence type="ECO:0000313" key="14">
    <source>
        <dbReference type="EMBL" id="KEC54567.1"/>
    </source>
</evidence>
<dbReference type="InterPro" id="IPR011820">
    <property type="entry name" value="IlvA"/>
</dbReference>
<keyword evidence="8 12" id="KW-0663">Pyridoxal phosphate</keyword>
<evidence type="ECO:0000256" key="12">
    <source>
        <dbReference type="RuleBase" id="RU362012"/>
    </source>
</evidence>
<keyword evidence="15" id="KW-1185">Reference proteome</keyword>
<dbReference type="HOGENOM" id="CLU_021152_4_2_5"/>
<dbReference type="Pfam" id="PF00291">
    <property type="entry name" value="PALP"/>
    <property type="match status" value="1"/>
</dbReference>
<evidence type="ECO:0000256" key="11">
    <source>
        <dbReference type="ARBA" id="ARBA00025527"/>
    </source>
</evidence>
<dbReference type="Pfam" id="PF00585">
    <property type="entry name" value="Thr_dehydrat_C"/>
    <property type="match status" value="1"/>
</dbReference>
<dbReference type="PANTHER" id="PTHR48078">
    <property type="entry name" value="THREONINE DEHYDRATASE, MITOCHONDRIAL-RELATED"/>
    <property type="match status" value="1"/>
</dbReference>
<dbReference type="PROSITE" id="PS51672">
    <property type="entry name" value="ACT_LIKE"/>
    <property type="match status" value="1"/>
</dbReference>
<dbReference type="GO" id="GO:0006565">
    <property type="term" value="P:L-serine catabolic process"/>
    <property type="evidence" value="ECO:0007669"/>
    <property type="project" value="TreeGrafter"/>
</dbReference>
<dbReference type="SUPFAM" id="SSF55021">
    <property type="entry name" value="ACT-like"/>
    <property type="match status" value="1"/>
</dbReference>
<comment type="subunit">
    <text evidence="5 12">Homotetramer.</text>
</comment>
<dbReference type="PANTHER" id="PTHR48078:SF11">
    <property type="entry name" value="THREONINE DEHYDRATASE, MITOCHONDRIAL"/>
    <property type="match status" value="1"/>
</dbReference>
<dbReference type="EC" id="4.3.1.19" evidence="12"/>
<dbReference type="SUPFAM" id="SSF53686">
    <property type="entry name" value="Tryptophan synthase beta subunit-like PLP-dependent enzymes"/>
    <property type="match status" value="1"/>
</dbReference>
<reference evidence="14 15" key="1">
    <citation type="submission" date="2012-04" db="EMBL/GenBank/DDBJ databases">
        <title>The Genome Sequence of Bartonella koehlerae C-29.</title>
        <authorList>
            <consortium name="The Broad Institute Genome Sequencing Platform"/>
            <consortium name="The Broad Institute Genome Sequencing Center for Infectious Disease"/>
            <person name="Feldgarden M."/>
            <person name="Kirby J."/>
            <person name="Kosoy M."/>
            <person name="Birtles R."/>
            <person name="Probert W.S."/>
            <person name="Chiaraviglio L."/>
            <person name="Walker B."/>
            <person name="Young S.K."/>
            <person name="Zeng Q."/>
            <person name="Gargeya S."/>
            <person name="Fitzgerald M."/>
            <person name="Haas B."/>
            <person name="Abouelleil A."/>
            <person name="Alvarado L."/>
            <person name="Arachchi H.M."/>
            <person name="Berlin A.M."/>
            <person name="Chapman S.B."/>
            <person name="Goldberg J."/>
            <person name="Griggs A."/>
            <person name="Gujja S."/>
            <person name="Hansen M."/>
            <person name="Howarth C."/>
            <person name="Imamovic A."/>
            <person name="Larimer J."/>
            <person name="McCowen C."/>
            <person name="Montmayeur A."/>
            <person name="Murphy C."/>
            <person name="Neiman D."/>
            <person name="Pearson M."/>
            <person name="Priest M."/>
            <person name="Roberts A."/>
            <person name="Saif S."/>
            <person name="Shea T."/>
            <person name="Sisk P."/>
            <person name="Sykes S."/>
            <person name="Wortman J."/>
            <person name="Nusbaum C."/>
            <person name="Birren B."/>
        </authorList>
    </citation>
    <scope>NUCLEOTIDE SEQUENCE [LARGE SCALE GENOMIC DNA]</scope>
    <source>
        <strain evidence="14 15">C-29</strain>
    </source>
</reference>
<dbReference type="GO" id="GO:0009097">
    <property type="term" value="P:isoleucine biosynthetic process"/>
    <property type="evidence" value="ECO:0007669"/>
    <property type="project" value="UniProtKB-UniRule"/>
</dbReference>
<name>A0A067WF88_9HYPH</name>
<evidence type="ECO:0000256" key="8">
    <source>
        <dbReference type="ARBA" id="ARBA00022898"/>
    </source>
</evidence>
<organism evidence="14 15">
    <name type="scientific">Bartonella koehlerae C-29</name>
    <dbReference type="NCBI Taxonomy" id="1134510"/>
    <lineage>
        <taxon>Bacteria</taxon>
        <taxon>Pseudomonadati</taxon>
        <taxon>Pseudomonadota</taxon>
        <taxon>Alphaproteobacteria</taxon>
        <taxon>Hyphomicrobiales</taxon>
        <taxon>Bartonellaceae</taxon>
        <taxon>Bartonella</taxon>
    </lineage>
</organism>
<dbReference type="InterPro" id="IPR001721">
    <property type="entry name" value="TD_ACT-like"/>
</dbReference>
<dbReference type="STRING" id="1134510.O9A_01181"/>
<comment type="cofactor">
    <cofactor evidence="2 12">
        <name>pyridoxal 5'-phosphate</name>
        <dbReference type="ChEBI" id="CHEBI:597326"/>
    </cofactor>
</comment>